<sequence>MPHEELNIPPITTAVLQACQKCFKDDTREALSRCSKCRSVAYCGAACQKADWKGHKVICKAMSSLDDISIYHLTDAISTDLEATNRICEENAQNETRAIQLALRRSMTVQERNLVGWQPKCYGCARTDRIIRLEKSADHASLGCCPDCRLAFYCSQEHWDAVKHFHTGPSKERDGLSQCQMNQQFRMDIRFQYSVPDAGPFMWAPERSKPIWEPLKAGDEGTTCWEEEFGKDLEMAMQGARVPVVIPFLRAASRGLSMPLTILYALQKLHGEDQVWTSKDTLVIHIMGASISKEMMSAQLFEEILHRIPNVKTLKLVLIGPEVPDSGSVEMETCPDCTRKRRKRIHAHHSMLYHDYVHRQSTKFVAPDLAIAFNSGASELATDGSGTGPGASWKETIKLLVEKKIPSVFTSFNHSEATTESQTLRDYGATLLATEDLGPRKNPWGSMHLIPEPNNITGWYGENMWFTGGFKG</sequence>
<dbReference type="Proteomes" id="UP000559256">
    <property type="component" value="Unassembled WGS sequence"/>
</dbReference>
<dbReference type="OrthoDB" id="432970at2759"/>
<dbReference type="Pfam" id="PF01753">
    <property type="entry name" value="zf-MYND"/>
    <property type="match status" value="1"/>
</dbReference>
<dbReference type="EMBL" id="JAACJM010000059">
    <property type="protein sequence ID" value="KAF5354505.1"/>
    <property type="molecule type" value="Genomic_DNA"/>
</dbReference>
<dbReference type="Pfam" id="PF20179">
    <property type="entry name" value="MSS51_C"/>
    <property type="match status" value="1"/>
</dbReference>
<comment type="caution">
    <text evidence="6">The sequence shown here is derived from an EMBL/GenBank/DDBJ whole genome shotgun (WGS) entry which is preliminary data.</text>
</comment>
<protein>
    <recommendedName>
        <fullName evidence="5">MYND-type domain-containing protein</fullName>
    </recommendedName>
</protein>
<keyword evidence="2 4" id="KW-0863">Zinc-finger</keyword>
<keyword evidence="7" id="KW-1185">Reference proteome</keyword>
<accession>A0A8H5FYM3</accession>
<name>A0A8H5FYM3_9AGAR</name>
<feature type="domain" description="MYND-type" evidence="5">
    <location>
        <begin position="19"/>
        <end position="59"/>
    </location>
</feature>
<dbReference type="PANTHER" id="PTHR28069">
    <property type="entry name" value="GH20023P"/>
    <property type="match status" value="1"/>
</dbReference>
<evidence type="ECO:0000256" key="3">
    <source>
        <dbReference type="ARBA" id="ARBA00022833"/>
    </source>
</evidence>
<dbReference type="PROSITE" id="PS01360">
    <property type="entry name" value="ZF_MYND_1"/>
    <property type="match status" value="1"/>
</dbReference>
<evidence type="ECO:0000313" key="7">
    <source>
        <dbReference type="Proteomes" id="UP000559256"/>
    </source>
</evidence>
<dbReference type="InterPro" id="IPR046824">
    <property type="entry name" value="Mss51-like_C"/>
</dbReference>
<gene>
    <name evidence="6" type="ORF">D9758_012406</name>
</gene>
<organism evidence="6 7">
    <name type="scientific">Tetrapyrgos nigripes</name>
    <dbReference type="NCBI Taxonomy" id="182062"/>
    <lineage>
        <taxon>Eukaryota</taxon>
        <taxon>Fungi</taxon>
        <taxon>Dikarya</taxon>
        <taxon>Basidiomycota</taxon>
        <taxon>Agaricomycotina</taxon>
        <taxon>Agaricomycetes</taxon>
        <taxon>Agaricomycetidae</taxon>
        <taxon>Agaricales</taxon>
        <taxon>Marasmiineae</taxon>
        <taxon>Marasmiaceae</taxon>
        <taxon>Tetrapyrgos</taxon>
    </lineage>
</organism>
<proteinExistence type="predicted"/>
<evidence type="ECO:0000259" key="5">
    <source>
        <dbReference type="PROSITE" id="PS50865"/>
    </source>
</evidence>
<dbReference type="SUPFAM" id="SSF144232">
    <property type="entry name" value="HIT/MYND zinc finger-like"/>
    <property type="match status" value="1"/>
</dbReference>
<evidence type="ECO:0000256" key="4">
    <source>
        <dbReference type="PROSITE-ProRule" id="PRU00134"/>
    </source>
</evidence>
<dbReference type="AlphaFoldDB" id="A0A8H5FYM3"/>
<evidence type="ECO:0000313" key="6">
    <source>
        <dbReference type="EMBL" id="KAF5354505.1"/>
    </source>
</evidence>
<dbReference type="Gene3D" id="6.10.140.2220">
    <property type="match status" value="1"/>
</dbReference>
<keyword evidence="3" id="KW-0862">Zinc</keyword>
<dbReference type="GO" id="GO:0008270">
    <property type="term" value="F:zinc ion binding"/>
    <property type="evidence" value="ECO:0007669"/>
    <property type="project" value="UniProtKB-KW"/>
</dbReference>
<evidence type="ECO:0000256" key="2">
    <source>
        <dbReference type="ARBA" id="ARBA00022771"/>
    </source>
</evidence>
<dbReference type="PROSITE" id="PS50865">
    <property type="entry name" value="ZF_MYND_2"/>
    <property type="match status" value="1"/>
</dbReference>
<reference evidence="6 7" key="1">
    <citation type="journal article" date="2020" name="ISME J.">
        <title>Uncovering the hidden diversity of litter-decomposition mechanisms in mushroom-forming fungi.</title>
        <authorList>
            <person name="Floudas D."/>
            <person name="Bentzer J."/>
            <person name="Ahren D."/>
            <person name="Johansson T."/>
            <person name="Persson P."/>
            <person name="Tunlid A."/>
        </authorList>
    </citation>
    <scope>NUCLEOTIDE SEQUENCE [LARGE SCALE GENOMIC DNA]</scope>
    <source>
        <strain evidence="6 7">CBS 291.85</strain>
    </source>
</reference>
<dbReference type="InterPro" id="IPR002893">
    <property type="entry name" value="Znf_MYND"/>
</dbReference>
<evidence type="ECO:0000256" key="1">
    <source>
        <dbReference type="ARBA" id="ARBA00022723"/>
    </source>
</evidence>
<dbReference type="PANTHER" id="PTHR28069:SF2">
    <property type="entry name" value="GH20023P"/>
    <property type="match status" value="1"/>
</dbReference>
<keyword evidence="1" id="KW-0479">Metal-binding</keyword>